<accession>D4H817</accession>
<keyword evidence="8" id="KW-1185">Reference proteome</keyword>
<protein>
    <submittedName>
        <fullName evidence="7">Glycosyl transferase family 2</fullName>
    </submittedName>
</protein>
<evidence type="ECO:0000313" key="7">
    <source>
        <dbReference type="EMBL" id="ADD68166.1"/>
    </source>
</evidence>
<dbReference type="NCBIfam" id="TIGR04283">
    <property type="entry name" value="glyco_like_mftF"/>
    <property type="match status" value="1"/>
</dbReference>
<dbReference type="InterPro" id="IPR026461">
    <property type="entry name" value="Trfase_2_rSAM/seldom_assoc"/>
</dbReference>
<dbReference type="STRING" id="522772.Dacet_1396"/>
<proteinExistence type="predicted"/>
<evidence type="ECO:0000313" key="8">
    <source>
        <dbReference type="Proteomes" id="UP000002012"/>
    </source>
</evidence>
<dbReference type="Pfam" id="PF00535">
    <property type="entry name" value="Glycos_transf_2"/>
    <property type="match status" value="1"/>
</dbReference>
<dbReference type="Gene3D" id="3.90.550.10">
    <property type="entry name" value="Spore Coat Polysaccharide Biosynthesis Protein SpsA, Chain A"/>
    <property type="match status" value="1"/>
</dbReference>
<evidence type="ECO:0000256" key="4">
    <source>
        <dbReference type="ARBA" id="ARBA00022679"/>
    </source>
</evidence>
<feature type="domain" description="Glycosyltransferase 2-like" evidence="6">
    <location>
        <begin position="4"/>
        <end position="88"/>
    </location>
</feature>
<dbReference type="InterPro" id="IPR029044">
    <property type="entry name" value="Nucleotide-diphossugar_trans"/>
</dbReference>
<dbReference type="InParanoid" id="D4H817"/>
<dbReference type="GO" id="GO:0016757">
    <property type="term" value="F:glycosyltransferase activity"/>
    <property type="evidence" value="ECO:0007669"/>
    <property type="project" value="UniProtKB-KW"/>
</dbReference>
<evidence type="ECO:0000256" key="3">
    <source>
        <dbReference type="ARBA" id="ARBA00022676"/>
    </source>
</evidence>
<dbReference type="Proteomes" id="UP000002012">
    <property type="component" value="Chromosome"/>
</dbReference>
<dbReference type="PaxDb" id="522772-Dacet_1396"/>
<dbReference type="KEGG" id="dap:Dacet_1396"/>
<dbReference type="CAZy" id="GT2">
    <property type="family name" value="Glycosyltransferase Family 2"/>
</dbReference>
<dbReference type="AlphaFoldDB" id="D4H817"/>
<dbReference type="HOGENOM" id="CLU_025996_17_3_0"/>
<dbReference type="SUPFAM" id="SSF53448">
    <property type="entry name" value="Nucleotide-diphospho-sugar transferases"/>
    <property type="match status" value="1"/>
</dbReference>
<dbReference type="RefSeq" id="WP_013010687.1">
    <property type="nucleotide sequence ID" value="NC_013943.1"/>
</dbReference>
<sequence length="219" mass="25073">MKVSVIIPVYNEQARINDLIRDIRSKSDCEIVICDPNGETVKSINDNSVMCVSSSKGRGIQMNTGAGKATGDLLVFLHADTILPDGFETEVRDVLSGYDVGAFHLEIDNRKFIFRIIEKGVSIRNRITRIPYGDQALFCTREAFEAVGGFQNISLMEDVRFMQDMKRKKKRIYLSGTPVRTSARRWEQEGFLFTCMRNWSIITLYYLGVSPNFLKRFYK</sequence>
<name>D4H817_DENA2</name>
<dbReference type="GO" id="GO:0005886">
    <property type="term" value="C:plasma membrane"/>
    <property type="evidence" value="ECO:0007669"/>
    <property type="project" value="UniProtKB-SubCell"/>
</dbReference>
<dbReference type="PANTHER" id="PTHR43646:SF2">
    <property type="entry name" value="GLYCOSYLTRANSFERASE 2-LIKE DOMAIN-CONTAINING PROTEIN"/>
    <property type="match status" value="1"/>
</dbReference>
<gene>
    <name evidence="7" type="ordered locus">Dacet_1396</name>
</gene>
<keyword evidence="4 7" id="KW-0808">Transferase</keyword>
<dbReference type="InterPro" id="IPR001173">
    <property type="entry name" value="Glyco_trans_2-like"/>
</dbReference>
<keyword evidence="2" id="KW-1003">Cell membrane</keyword>
<keyword evidence="3" id="KW-0328">Glycosyltransferase</keyword>
<comment type="subcellular location">
    <subcellularLocation>
        <location evidence="1">Cell membrane</location>
    </subcellularLocation>
</comment>
<evidence type="ECO:0000256" key="1">
    <source>
        <dbReference type="ARBA" id="ARBA00004236"/>
    </source>
</evidence>
<dbReference type="CDD" id="cd02522">
    <property type="entry name" value="GT_2_like_a"/>
    <property type="match status" value="1"/>
</dbReference>
<organism evidence="7 8">
    <name type="scientific">Denitrovibrio acetiphilus (strain DSM 12809 / NBRC 114555 / N2460)</name>
    <dbReference type="NCBI Taxonomy" id="522772"/>
    <lineage>
        <taxon>Bacteria</taxon>
        <taxon>Pseudomonadati</taxon>
        <taxon>Deferribacterota</taxon>
        <taxon>Deferribacteres</taxon>
        <taxon>Deferribacterales</taxon>
        <taxon>Geovibrionaceae</taxon>
        <taxon>Denitrovibrio</taxon>
    </lineage>
</organism>
<keyword evidence="5" id="KW-0472">Membrane</keyword>
<evidence type="ECO:0000256" key="2">
    <source>
        <dbReference type="ARBA" id="ARBA00022475"/>
    </source>
</evidence>
<evidence type="ECO:0000256" key="5">
    <source>
        <dbReference type="ARBA" id="ARBA00023136"/>
    </source>
</evidence>
<dbReference type="OrthoDB" id="9810303at2"/>
<dbReference type="PANTHER" id="PTHR43646">
    <property type="entry name" value="GLYCOSYLTRANSFERASE"/>
    <property type="match status" value="1"/>
</dbReference>
<reference evidence="7 8" key="1">
    <citation type="journal article" date="2010" name="Stand. Genomic Sci.">
        <title>Complete genome sequence of Denitrovibrio acetiphilus type strain (N2460).</title>
        <authorList>
            <person name="Kiss H."/>
            <person name="Lang E."/>
            <person name="Lapidus A."/>
            <person name="Copeland A."/>
            <person name="Nolan M."/>
            <person name="Glavina Del Rio T."/>
            <person name="Chen F."/>
            <person name="Lucas S."/>
            <person name="Tice H."/>
            <person name="Cheng J.F."/>
            <person name="Han C."/>
            <person name="Goodwin L."/>
            <person name="Pitluck S."/>
            <person name="Liolios K."/>
            <person name="Pati A."/>
            <person name="Ivanova N."/>
            <person name="Mavromatis K."/>
            <person name="Chen A."/>
            <person name="Palaniappan K."/>
            <person name="Land M."/>
            <person name="Hauser L."/>
            <person name="Chang Y.J."/>
            <person name="Jeffries C.D."/>
            <person name="Detter J.C."/>
            <person name="Brettin T."/>
            <person name="Spring S."/>
            <person name="Rohde M."/>
            <person name="Goker M."/>
            <person name="Woyke T."/>
            <person name="Bristow J."/>
            <person name="Eisen J.A."/>
            <person name="Markowitz V."/>
            <person name="Hugenholtz P."/>
            <person name="Kyrpides N.C."/>
            <person name="Klenk H.P."/>
        </authorList>
    </citation>
    <scope>NUCLEOTIDE SEQUENCE [LARGE SCALE GENOMIC DNA]</scope>
    <source>
        <strain evidence="8">DSM 12809 / NBRC 114555 / N2460</strain>
    </source>
</reference>
<dbReference type="eggNOG" id="COG1215">
    <property type="taxonomic scope" value="Bacteria"/>
</dbReference>
<evidence type="ECO:0000259" key="6">
    <source>
        <dbReference type="Pfam" id="PF00535"/>
    </source>
</evidence>
<dbReference type="EMBL" id="CP001968">
    <property type="protein sequence ID" value="ADD68166.1"/>
    <property type="molecule type" value="Genomic_DNA"/>
</dbReference>